<organism evidence="1 2">
    <name type="scientific">Microcystis aeruginosa PCC 9443</name>
    <dbReference type="NCBI Taxonomy" id="1160281"/>
    <lineage>
        <taxon>Bacteria</taxon>
        <taxon>Bacillati</taxon>
        <taxon>Cyanobacteriota</taxon>
        <taxon>Cyanophyceae</taxon>
        <taxon>Oscillatoriophycideae</taxon>
        <taxon>Chroococcales</taxon>
        <taxon>Microcystaceae</taxon>
        <taxon>Microcystis</taxon>
    </lineage>
</organism>
<evidence type="ECO:0000313" key="1">
    <source>
        <dbReference type="EMBL" id="CCI03177.1"/>
    </source>
</evidence>
<protein>
    <submittedName>
        <fullName evidence="1">Uncharacterized protein</fullName>
    </submittedName>
</protein>
<gene>
    <name evidence="1" type="ORF">MICAC_4200007</name>
</gene>
<sequence>MEIILPRIPDISPCLFNIKISPFLAAIPLLLLGGTSAPSQETINPQLLTGNLRLTLKNGVWKLWQDQPVYPKMDGMETQLVTGMSGPEVRPV</sequence>
<dbReference type="Proteomes" id="UP000003480">
    <property type="component" value="Unassembled WGS sequence"/>
</dbReference>
<dbReference type="AlphaFoldDB" id="I4G5G6"/>
<name>I4G5G6_MICAE</name>
<evidence type="ECO:0000313" key="2">
    <source>
        <dbReference type="Proteomes" id="UP000003480"/>
    </source>
</evidence>
<reference evidence="1 2" key="1">
    <citation type="submission" date="2012-04" db="EMBL/GenBank/DDBJ databases">
        <authorList>
            <person name="Genoscope - CEA"/>
        </authorList>
    </citation>
    <scope>NUCLEOTIDE SEQUENCE [LARGE SCALE GENOMIC DNA]</scope>
    <source>
        <strain evidence="1 2">9443</strain>
    </source>
</reference>
<dbReference type="EMBL" id="CAIJ01000358">
    <property type="protein sequence ID" value="CCI03177.1"/>
    <property type="molecule type" value="Genomic_DNA"/>
</dbReference>
<accession>I4G5G6</accession>
<dbReference type="HOGENOM" id="CLU_2409923_0_0_3"/>
<proteinExistence type="predicted"/>
<comment type="caution">
    <text evidence="1">The sequence shown here is derived from an EMBL/GenBank/DDBJ whole genome shotgun (WGS) entry which is preliminary data.</text>
</comment>